<gene>
    <name evidence="1" type="ORF">JAAARDRAFT_195724</name>
</gene>
<protein>
    <submittedName>
        <fullName evidence="1">Uncharacterized protein</fullName>
    </submittedName>
</protein>
<dbReference type="HOGENOM" id="CLU_1294586_0_0_1"/>
<accession>A0A067PVL4</accession>
<dbReference type="EMBL" id="KL197725">
    <property type="protein sequence ID" value="KDQ55322.1"/>
    <property type="molecule type" value="Genomic_DNA"/>
</dbReference>
<reference evidence="2" key="1">
    <citation type="journal article" date="2014" name="Proc. Natl. Acad. Sci. U.S.A.">
        <title>Extensive sampling of basidiomycete genomes demonstrates inadequacy of the white-rot/brown-rot paradigm for wood decay fungi.</title>
        <authorList>
            <person name="Riley R."/>
            <person name="Salamov A.A."/>
            <person name="Brown D.W."/>
            <person name="Nagy L.G."/>
            <person name="Floudas D."/>
            <person name="Held B.W."/>
            <person name="Levasseur A."/>
            <person name="Lombard V."/>
            <person name="Morin E."/>
            <person name="Otillar R."/>
            <person name="Lindquist E.A."/>
            <person name="Sun H."/>
            <person name="LaButti K.M."/>
            <person name="Schmutz J."/>
            <person name="Jabbour D."/>
            <person name="Luo H."/>
            <person name="Baker S.E."/>
            <person name="Pisabarro A.G."/>
            <person name="Walton J.D."/>
            <person name="Blanchette R.A."/>
            <person name="Henrissat B."/>
            <person name="Martin F."/>
            <person name="Cullen D."/>
            <person name="Hibbett D.S."/>
            <person name="Grigoriev I.V."/>
        </authorList>
    </citation>
    <scope>NUCLEOTIDE SEQUENCE [LARGE SCALE GENOMIC DNA]</scope>
    <source>
        <strain evidence="2">MUCL 33604</strain>
    </source>
</reference>
<proteinExistence type="predicted"/>
<dbReference type="OrthoDB" id="10601352at2759"/>
<keyword evidence="2" id="KW-1185">Reference proteome</keyword>
<dbReference type="InParanoid" id="A0A067PVL4"/>
<dbReference type="Proteomes" id="UP000027265">
    <property type="component" value="Unassembled WGS sequence"/>
</dbReference>
<evidence type="ECO:0000313" key="1">
    <source>
        <dbReference type="EMBL" id="KDQ55322.1"/>
    </source>
</evidence>
<evidence type="ECO:0000313" key="2">
    <source>
        <dbReference type="Proteomes" id="UP000027265"/>
    </source>
</evidence>
<organism evidence="1 2">
    <name type="scientific">Jaapia argillacea MUCL 33604</name>
    <dbReference type="NCBI Taxonomy" id="933084"/>
    <lineage>
        <taxon>Eukaryota</taxon>
        <taxon>Fungi</taxon>
        <taxon>Dikarya</taxon>
        <taxon>Basidiomycota</taxon>
        <taxon>Agaricomycotina</taxon>
        <taxon>Agaricomycetes</taxon>
        <taxon>Agaricomycetidae</taxon>
        <taxon>Jaapiales</taxon>
        <taxon>Jaapiaceae</taxon>
        <taxon>Jaapia</taxon>
    </lineage>
</organism>
<name>A0A067PVL4_9AGAM</name>
<dbReference type="AlphaFoldDB" id="A0A067PVL4"/>
<sequence>MAQQKPVDPGFREHEGGKFSCMVCEPYHGRKLIGWPALPGHLRSDNHTSSLHSSLHAQEEHTAELAREEQLHAEWSKAFLASWSAPVNPPTSSQNDGYPHDLPSYHFDDDVLISLGDALVSSAALVMADEYEQFQLGTAMRLAKSLRIGHTTLSTLLEFGDKELVDSTMTNVMQNAVTILIKMKSMPNISAFRPTLLQAVLKNGSPLPSGHTR</sequence>